<dbReference type="Proteomes" id="UP001597063">
    <property type="component" value="Unassembled WGS sequence"/>
</dbReference>
<dbReference type="InterPro" id="IPR003594">
    <property type="entry name" value="HATPase_dom"/>
</dbReference>
<sequence>MLQSPAARDVVVDDAVTIVSELATNAFVHGVPGRPPDGPGPELVMYVRRARTEIVTQVFDSGPWKGRLPRTCVRSDLATESGRGLQLVDALTAEHGGSWGVHRSRSRLATVPEVAYFVQPVPEGGRSGQVDLDSGGRALGAALRARGLGPLHGCEGWDMAVLSVRAAITVWVRSSTISLITPLTGTVRYPLVDVADVVEGIVRCNEDLDAC</sequence>
<proteinExistence type="predicted"/>
<accession>A0ABW2XCL3</accession>
<dbReference type="EMBL" id="JBHTGP010000003">
    <property type="protein sequence ID" value="MFD0684183.1"/>
    <property type="molecule type" value="Genomic_DNA"/>
</dbReference>
<keyword evidence="3" id="KW-0547">Nucleotide-binding</keyword>
<reference evidence="4" key="1">
    <citation type="journal article" date="2019" name="Int. J. Syst. Evol. Microbiol.">
        <title>The Global Catalogue of Microorganisms (GCM) 10K type strain sequencing project: providing services to taxonomists for standard genome sequencing and annotation.</title>
        <authorList>
            <consortium name="The Broad Institute Genomics Platform"/>
            <consortium name="The Broad Institute Genome Sequencing Center for Infectious Disease"/>
            <person name="Wu L."/>
            <person name="Ma J."/>
        </authorList>
    </citation>
    <scope>NUCLEOTIDE SEQUENCE [LARGE SCALE GENOMIC DNA]</scope>
    <source>
        <strain evidence="4">JCM 9371</strain>
    </source>
</reference>
<protein>
    <submittedName>
        <fullName evidence="3">ATP-binding protein</fullName>
    </submittedName>
</protein>
<dbReference type="InterPro" id="IPR050267">
    <property type="entry name" value="Anti-sigma-factor_SerPK"/>
</dbReference>
<dbReference type="PANTHER" id="PTHR35526:SF3">
    <property type="entry name" value="ANTI-SIGMA-F FACTOR RSBW"/>
    <property type="match status" value="1"/>
</dbReference>
<keyword evidence="1" id="KW-0723">Serine/threonine-protein kinase</keyword>
<name>A0ABW2XCL3_9ACTN</name>
<organism evidence="3 4">
    <name type="scientific">Actinomadura fibrosa</name>
    <dbReference type="NCBI Taxonomy" id="111802"/>
    <lineage>
        <taxon>Bacteria</taxon>
        <taxon>Bacillati</taxon>
        <taxon>Actinomycetota</taxon>
        <taxon>Actinomycetes</taxon>
        <taxon>Streptosporangiales</taxon>
        <taxon>Thermomonosporaceae</taxon>
        <taxon>Actinomadura</taxon>
    </lineage>
</organism>
<comment type="caution">
    <text evidence="3">The sequence shown here is derived from an EMBL/GenBank/DDBJ whole genome shotgun (WGS) entry which is preliminary data.</text>
</comment>
<feature type="domain" description="Histidine kinase/HSP90-like ATPase" evidence="2">
    <location>
        <begin position="11"/>
        <end position="94"/>
    </location>
</feature>
<evidence type="ECO:0000313" key="3">
    <source>
        <dbReference type="EMBL" id="MFD0684183.1"/>
    </source>
</evidence>
<dbReference type="SUPFAM" id="SSF55874">
    <property type="entry name" value="ATPase domain of HSP90 chaperone/DNA topoisomerase II/histidine kinase"/>
    <property type="match status" value="1"/>
</dbReference>
<keyword evidence="3" id="KW-0067">ATP-binding</keyword>
<dbReference type="RefSeq" id="WP_370784534.1">
    <property type="nucleotide sequence ID" value="NZ_CAACUY010000014.1"/>
</dbReference>
<keyword evidence="1" id="KW-0808">Transferase</keyword>
<keyword evidence="4" id="KW-1185">Reference proteome</keyword>
<dbReference type="PANTHER" id="PTHR35526">
    <property type="entry name" value="ANTI-SIGMA-F FACTOR RSBW-RELATED"/>
    <property type="match status" value="1"/>
</dbReference>
<evidence type="ECO:0000256" key="1">
    <source>
        <dbReference type="ARBA" id="ARBA00022527"/>
    </source>
</evidence>
<dbReference type="GO" id="GO:0005524">
    <property type="term" value="F:ATP binding"/>
    <property type="evidence" value="ECO:0007669"/>
    <property type="project" value="UniProtKB-KW"/>
</dbReference>
<evidence type="ECO:0000259" key="2">
    <source>
        <dbReference type="Pfam" id="PF13581"/>
    </source>
</evidence>
<evidence type="ECO:0000313" key="4">
    <source>
        <dbReference type="Proteomes" id="UP001597063"/>
    </source>
</evidence>
<dbReference type="InterPro" id="IPR036890">
    <property type="entry name" value="HATPase_C_sf"/>
</dbReference>
<dbReference type="Gene3D" id="3.30.565.10">
    <property type="entry name" value="Histidine kinase-like ATPase, C-terminal domain"/>
    <property type="match status" value="1"/>
</dbReference>
<keyword evidence="1" id="KW-0418">Kinase</keyword>
<dbReference type="CDD" id="cd16936">
    <property type="entry name" value="HATPase_RsbW-like"/>
    <property type="match status" value="1"/>
</dbReference>
<gene>
    <name evidence="3" type="ORF">ACFQZM_06730</name>
</gene>
<dbReference type="Pfam" id="PF13581">
    <property type="entry name" value="HATPase_c_2"/>
    <property type="match status" value="1"/>
</dbReference>